<dbReference type="AlphaFoldDB" id="G8ZUX2"/>
<keyword evidence="1" id="KW-0472">Membrane</keyword>
<dbReference type="SUPFAM" id="SSF56300">
    <property type="entry name" value="Metallo-dependent phosphatases"/>
    <property type="match status" value="1"/>
</dbReference>
<dbReference type="OrthoDB" id="783096at2759"/>
<dbReference type="STRING" id="1076872.G8ZUX2"/>
<keyword evidence="1" id="KW-0812">Transmembrane</keyword>
<dbReference type="GO" id="GO:0005737">
    <property type="term" value="C:cytoplasm"/>
    <property type="evidence" value="ECO:0007669"/>
    <property type="project" value="TreeGrafter"/>
</dbReference>
<sequence length="574" mass="65260">MGMLSKKYLRYLSYVVGLVLLRFVIVKLYYGEKTLDKDLLQYDRSEWLSANDLEERHLNRQVVVNIGKLKCFHLGTVWKHCYIKSEILPSPTRFAERVVIEKDLKGSEGFNWAGFSEYLYYDALAMSSVAAMEEEELDKVNMVTWITDVDMSGTKKYEHLHVSIQPFSLYEVKNGAQVFSELNVLFGEDSVDPRPGWHLEKSWPLSKGSTSAYLTYKFLDLEETRIMNEALRLGEEGRFKILQLADLHFSAGKSECRDEFPKHPTCEADSKTLRFIERVLDIESPDLVVYTGDQIMGDRSIRDSETSLLKAVAPAIRRKIPWAMVWGNHDDEGSLGRWALSKYVESLPYSIFQISPKDTKDNSFGVGNYFHQIIDPTTGKPAATLYFLDSHKYSTTGKVYPGYDWIKEAQWDYLRELYDEKISPSLAKPSQKHLSMAFFHIPLPEYLDFDSQKEANNRNPLVGNSKEAVMAPKYNSNGKKTLDHLGVSVTSCGHDHCNDYCLLDDSTSKKTWLCYGGGTGEGGYGGYGGTERRVRIYLLDGKNGDIHTWKRLNGNPNGYFDYQLMVSGGAPNAG</sequence>
<dbReference type="InterPro" id="IPR004843">
    <property type="entry name" value="Calcineurin-like_PHP"/>
</dbReference>
<gene>
    <name evidence="3" type="primary">TDEL0E01730</name>
    <name evidence="3" type="ORF">TDEL_0E01730</name>
</gene>
<dbReference type="PANTHER" id="PTHR32440:SF0">
    <property type="entry name" value="PHOSPHATASE DCR2-RELATED"/>
    <property type="match status" value="1"/>
</dbReference>
<dbReference type="EMBL" id="HE616746">
    <property type="protein sequence ID" value="CCE92416.1"/>
    <property type="molecule type" value="Genomic_DNA"/>
</dbReference>
<organism evidence="3 4">
    <name type="scientific">Torulaspora delbrueckii</name>
    <name type="common">Yeast</name>
    <name type="synonym">Candida colliculosa</name>
    <dbReference type="NCBI Taxonomy" id="4950"/>
    <lineage>
        <taxon>Eukaryota</taxon>
        <taxon>Fungi</taxon>
        <taxon>Dikarya</taxon>
        <taxon>Ascomycota</taxon>
        <taxon>Saccharomycotina</taxon>
        <taxon>Saccharomycetes</taxon>
        <taxon>Saccharomycetales</taxon>
        <taxon>Saccharomycetaceae</taxon>
        <taxon>Torulaspora</taxon>
    </lineage>
</organism>
<dbReference type="FunCoup" id="G8ZUX2">
    <property type="interactions" value="82"/>
</dbReference>
<dbReference type="HOGENOM" id="CLU_019692_4_2_1"/>
<dbReference type="InterPro" id="IPR029052">
    <property type="entry name" value="Metallo-depent_PP-like"/>
</dbReference>
<keyword evidence="4" id="KW-1185">Reference proteome</keyword>
<proteinExistence type="predicted"/>
<evidence type="ECO:0000313" key="3">
    <source>
        <dbReference type="EMBL" id="CCE92416.1"/>
    </source>
</evidence>
<evidence type="ECO:0000259" key="2">
    <source>
        <dbReference type="Pfam" id="PF00149"/>
    </source>
</evidence>
<dbReference type="CDD" id="cd07383">
    <property type="entry name" value="MPP_Dcr2"/>
    <property type="match status" value="1"/>
</dbReference>
<dbReference type="GO" id="GO:0004721">
    <property type="term" value="F:phosphoprotein phosphatase activity"/>
    <property type="evidence" value="ECO:0007669"/>
    <property type="project" value="EnsemblFungi"/>
</dbReference>
<feature type="transmembrane region" description="Helical" evidence="1">
    <location>
        <begin position="12"/>
        <end position="30"/>
    </location>
</feature>
<dbReference type="InParanoid" id="G8ZUX2"/>
<reference evidence="3 4" key="1">
    <citation type="journal article" date="2011" name="Proc. Natl. Acad. Sci. U.S.A.">
        <title>Evolutionary erosion of yeast sex chromosomes by mating-type switching accidents.</title>
        <authorList>
            <person name="Gordon J.L."/>
            <person name="Armisen D."/>
            <person name="Proux-Wera E."/>
            <person name="Oheigeartaigh S.S."/>
            <person name="Byrne K.P."/>
            <person name="Wolfe K.H."/>
        </authorList>
    </citation>
    <scope>NUCLEOTIDE SEQUENCE [LARGE SCALE GENOMIC DNA]</scope>
    <source>
        <strain evidence="4">ATCC 10662 / CBS 1146 / NBRC 0425 / NCYC 2629 / NRRL Y-866</strain>
    </source>
</reference>
<name>G8ZUX2_TORDE</name>
<dbReference type="GO" id="GO:1900102">
    <property type="term" value="P:negative regulation of endoplasmic reticulum unfolded protein response"/>
    <property type="evidence" value="ECO:0007669"/>
    <property type="project" value="EnsemblFungi"/>
</dbReference>
<dbReference type="PANTHER" id="PTHR32440">
    <property type="entry name" value="PHOSPHATASE DCR2-RELATED-RELATED"/>
    <property type="match status" value="1"/>
</dbReference>
<protein>
    <recommendedName>
        <fullName evidence="2">Calcineurin-like phosphoesterase domain-containing protein</fullName>
    </recommendedName>
</protein>
<dbReference type="Gene3D" id="3.60.21.10">
    <property type="match status" value="1"/>
</dbReference>
<dbReference type="RefSeq" id="XP_003681627.1">
    <property type="nucleotide sequence ID" value="XM_003681579.1"/>
</dbReference>
<accession>G8ZUX2</accession>
<dbReference type="eggNOG" id="KOG1432">
    <property type="taxonomic scope" value="Eukaryota"/>
</dbReference>
<dbReference type="Proteomes" id="UP000005627">
    <property type="component" value="Chromosome 5"/>
</dbReference>
<dbReference type="Pfam" id="PF00149">
    <property type="entry name" value="Metallophos"/>
    <property type="match status" value="1"/>
</dbReference>
<evidence type="ECO:0000256" key="1">
    <source>
        <dbReference type="SAM" id="Phobius"/>
    </source>
</evidence>
<dbReference type="GO" id="GO:0007089">
    <property type="term" value="P:traversing start control point of mitotic cell cycle"/>
    <property type="evidence" value="ECO:0007669"/>
    <property type="project" value="EnsemblFungi"/>
</dbReference>
<dbReference type="KEGG" id="tdl:TDEL_0E01730"/>
<feature type="domain" description="Calcineurin-like phosphoesterase" evidence="2">
    <location>
        <begin position="239"/>
        <end position="497"/>
    </location>
</feature>
<keyword evidence="1" id="KW-1133">Transmembrane helix</keyword>
<dbReference type="GeneID" id="11503817"/>
<evidence type="ECO:0000313" key="4">
    <source>
        <dbReference type="Proteomes" id="UP000005627"/>
    </source>
</evidence>